<dbReference type="eggNOG" id="ENOG5033NYD">
    <property type="taxonomic scope" value="Bacteria"/>
</dbReference>
<evidence type="ECO:0000313" key="2">
    <source>
        <dbReference type="Proteomes" id="UP000008720"/>
    </source>
</evidence>
<dbReference type="EMBL" id="CP002349">
    <property type="protein sequence ID" value="ADR21386.1"/>
    <property type="molecule type" value="Genomic_DNA"/>
</dbReference>
<accession>E4TMV5</accession>
<dbReference type="KEGG" id="mtt:Ftrac_1396"/>
<dbReference type="AlphaFoldDB" id="E4TMV5"/>
<sequence length="159" mass="18133">MTQEVEVKKTTLKNDVDKIHDFLSHLTKKAGSSKELLGFGVTDSFAQEIEKIRTAPLEAMLKTWESLESSVKEMVKGFVISFLQTEKDKIEKAVISSPEDTSFKISLVLKDDSFDNRLAFYDFAQEYECLSFSKRYPIIFSFVSKSLADKINVVENIEL</sequence>
<protein>
    <submittedName>
        <fullName evidence="1">Uncharacterized protein</fullName>
    </submittedName>
</protein>
<name>E4TMV5_MARTH</name>
<gene>
    <name evidence="1" type="ordered locus">Ftrac_1396</name>
</gene>
<keyword evidence="2" id="KW-1185">Reference proteome</keyword>
<proteinExistence type="predicted"/>
<dbReference type="HOGENOM" id="CLU_1658716_0_0_10"/>
<dbReference type="STRING" id="643867.Ftrac_1396"/>
<evidence type="ECO:0000313" key="1">
    <source>
        <dbReference type="EMBL" id="ADR21386.1"/>
    </source>
</evidence>
<reference evidence="1 2" key="1">
    <citation type="journal article" date="2011" name="Stand. Genomic Sci.">
        <title>Complete genome sequence of Marivirga tractuosa type strain (H-43).</title>
        <authorList>
            <person name="Pagani I."/>
            <person name="Chertkov O."/>
            <person name="Lapidus A."/>
            <person name="Lucas S."/>
            <person name="Del Rio T.G."/>
            <person name="Tice H."/>
            <person name="Copeland A."/>
            <person name="Cheng J.F."/>
            <person name="Nolan M."/>
            <person name="Saunders E."/>
            <person name="Pitluck S."/>
            <person name="Held B."/>
            <person name="Goodwin L."/>
            <person name="Liolios K."/>
            <person name="Ovchinikova G."/>
            <person name="Ivanova N."/>
            <person name="Mavromatis K."/>
            <person name="Pati A."/>
            <person name="Chen A."/>
            <person name="Palaniappan K."/>
            <person name="Land M."/>
            <person name="Hauser L."/>
            <person name="Jeffries C.D."/>
            <person name="Detter J.C."/>
            <person name="Han C."/>
            <person name="Tapia R."/>
            <person name="Ngatchou-Djao O.D."/>
            <person name="Rohde M."/>
            <person name="Goker M."/>
            <person name="Spring S."/>
            <person name="Sikorski J."/>
            <person name="Woyke T."/>
            <person name="Bristow J."/>
            <person name="Eisen J.A."/>
            <person name="Markowitz V."/>
            <person name="Hugenholtz P."/>
            <person name="Klenk H.P."/>
            <person name="Kyrpides N.C."/>
        </authorList>
    </citation>
    <scope>NUCLEOTIDE SEQUENCE [LARGE SCALE GENOMIC DNA]</scope>
    <source>
        <strain evidence="2">ATCC 23168 / DSM 4126 / NBRC 15989 / NCIMB 1408 / VKM B-1430 / H-43</strain>
    </source>
</reference>
<dbReference type="RefSeq" id="WP_013453535.1">
    <property type="nucleotide sequence ID" value="NC_014759.1"/>
</dbReference>
<organism evidence="1 2">
    <name type="scientific">Marivirga tractuosa (strain ATCC 23168 / DSM 4126 / NBRC 15989 / NCIMB 1408 / VKM B-1430 / H-43)</name>
    <name type="common">Microscilla tractuosa</name>
    <name type="synonym">Flexibacter tractuosus</name>
    <dbReference type="NCBI Taxonomy" id="643867"/>
    <lineage>
        <taxon>Bacteria</taxon>
        <taxon>Pseudomonadati</taxon>
        <taxon>Bacteroidota</taxon>
        <taxon>Cytophagia</taxon>
        <taxon>Cytophagales</taxon>
        <taxon>Marivirgaceae</taxon>
        <taxon>Marivirga</taxon>
    </lineage>
</organism>
<dbReference type="Proteomes" id="UP000008720">
    <property type="component" value="Chromosome"/>
</dbReference>